<evidence type="ECO:0000313" key="2">
    <source>
        <dbReference type="EMBL" id="CAB3717789.1"/>
    </source>
</evidence>
<protein>
    <submittedName>
        <fullName evidence="2">Uncharacterized protein</fullName>
    </submittedName>
</protein>
<dbReference type="RefSeq" id="WP_175192020.1">
    <property type="nucleotide sequence ID" value="NZ_CADIJO010000012.1"/>
</dbReference>
<evidence type="ECO:0000313" key="3">
    <source>
        <dbReference type="Proteomes" id="UP000494111"/>
    </source>
</evidence>
<sequence length="176" mass="18166">MLLFSVCVLTTLSLAALLWRLWRRPAGKTPGDILRSAAGGAGLFVALGPPVGVGAFALLVTVAALDLEALKNLPMMIFLVPYSYLFGGVPALLSGGVAGAFRPARVSWRSYCWPGLLGGLYATIFQLGFGSRDYSWSDLTALLLMGGLPGLVGGVACARVLYGKPPGAAAQPAPSA</sequence>
<keyword evidence="1" id="KW-0812">Transmembrane</keyword>
<organism evidence="2 3">
    <name type="scientific">Achromobacter deleyi</name>
    <dbReference type="NCBI Taxonomy" id="1353891"/>
    <lineage>
        <taxon>Bacteria</taxon>
        <taxon>Pseudomonadati</taxon>
        <taxon>Pseudomonadota</taxon>
        <taxon>Betaproteobacteria</taxon>
        <taxon>Burkholderiales</taxon>
        <taxon>Alcaligenaceae</taxon>
        <taxon>Achromobacter</taxon>
    </lineage>
</organism>
<accession>A0A6S7A7G8</accession>
<proteinExistence type="predicted"/>
<reference evidence="2 3" key="1">
    <citation type="submission" date="2020-04" db="EMBL/GenBank/DDBJ databases">
        <authorList>
            <person name="De Canck E."/>
        </authorList>
    </citation>
    <scope>NUCLEOTIDE SEQUENCE [LARGE SCALE GENOMIC DNA]</scope>
    <source>
        <strain evidence="2 3">LMG 3458</strain>
    </source>
</reference>
<name>A0A6S7A7G8_9BURK</name>
<feature type="transmembrane region" description="Helical" evidence="1">
    <location>
        <begin position="113"/>
        <end position="129"/>
    </location>
</feature>
<keyword evidence="1" id="KW-0472">Membrane</keyword>
<dbReference type="AlphaFoldDB" id="A0A6S7A7G8"/>
<gene>
    <name evidence="2" type="ORF">LMG3458_03685</name>
</gene>
<feature type="transmembrane region" description="Helical" evidence="1">
    <location>
        <begin position="39"/>
        <end position="65"/>
    </location>
</feature>
<feature type="transmembrane region" description="Helical" evidence="1">
    <location>
        <begin position="77"/>
        <end position="101"/>
    </location>
</feature>
<evidence type="ECO:0000256" key="1">
    <source>
        <dbReference type="SAM" id="Phobius"/>
    </source>
</evidence>
<feature type="transmembrane region" description="Helical" evidence="1">
    <location>
        <begin position="141"/>
        <end position="162"/>
    </location>
</feature>
<keyword evidence="1" id="KW-1133">Transmembrane helix</keyword>
<dbReference type="Proteomes" id="UP000494111">
    <property type="component" value="Unassembled WGS sequence"/>
</dbReference>
<dbReference type="EMBL" id="CADIJO010000012">
    <property type="protein sequence ID" value="CAB3717789.1"/>
    <property type="molecule type" value="Genomic_DNA"/>
</dbReference>